<keyword evidence="4" id="KW-0732">Signal</keyword>
<dbReference type="EMBL" id="CP042912">
    <property type="protein sequence ID" value="QEG24882.1"/>
    <property type="molecule type" value="Genomic_DNA"/>
</dbReference>
<dbReference type="SUPFAM" id="SSF53474">
    <property type="entry name" value="alpha/beta-Hydrolases"/>
    <property type="match status" value="1"/>
</dbReference>
<dbReference type="SUPFAM" id="SSF53649">
    <property type="entry name" value="Alkaline phosphatase-like"/>
    <property type="match status" value="1"/>
</dbReference>
<dbReference type="CDD" id="cd16144">
    <property type="entry name" value="ARS_like"/>
    <property type="match status" value="1"/>
</dbReference>
<protein>
    <submittedName>
        <fullName evidence="8">Arylsulfatase</fullName>
        <ecNumber evidence="8">3.1.6.1</ecNumber>
    </submittedName>
</protein>
<gene>
    <name evidence="8" type="primary">atsA_32</name>
    <name evidence="8" type="ORF">MFFC18_48050</name>
</gene>
<sequence>MMRTRTFYTIVLSICQIAVSTGGNCVHGQETSQTKSTPNIVLIMADDLGWKDLHCYGNENVDTPNLDRLAKQGLLFTDAYSAASVCTPTRAALMTGESPARLNITNHAGGHPPNFQKPGTNLVTPLWLRHLPLERITIAEQLKQAGYATGFVGKWHLSHRSRSDEGEDLPSEPELRAEHQGFDINIGGCRFGGPPSYFSPYKIPNLDGKFDGEYLPDRCADECIDFIKSAKAENDRPFFLCWWNYSVHYPFQAPDDLIAKYEKRKGPGVENPTYAAMIEGMDASIGKLLKSIDDQGLSEDTLVIFTSDNGPFAANVKPLRAEKGYLYEGGIRVPMIVRWPGRVRPASQTATPVITMDIHASILEAANLKADPSNTPDGVSLLPMLKEESQLKRKSIFFHYPNYAFHKKNRMASAIRSGEYKLIKFYDDESVELYNLKDDIGEANDLSKSMPEMTQQLQSELESWLEETKASQPQHADADSNGFPGDKVDFNGFDRYTFKVNDVQLSVVCPQKAAPGKPWLWRSMFWGGTKDATRRVTLMDLELVKQGYHVVIRPGDASGHPRGNASIDVAWDYLTKQHGFARKVSMGSMSRETLALFRWASSNPDKVASIYVDNGVCSVKSWPGGRLVPGTGSSADGAPKSWELLKKTYGFASNEEALAAKVSPIDWLDPLAKAGVPILLCSGTKDSTVPYEENAAILMKRYKELGGNVKVILEEKDHHPHGLENSAPVIEFIKKNNPTNQMQ</sequence>
<comment type="cofactor">
    <cofactor evidence="1">
        <name>Ca(2+)</name>
        <dbReference type="ChEBI" id="CHEBI:29108"/>
    </cofactor>
</comment>
<dbReference type="InterPro" id="IPR024607">
    <property type="entry name" value="Sulfatase_CS"/>
</dbReference>
<dbReference type="RefSeq" id="WP_238381260.1">
    <property type="nucleotide sequence ID" value="NZ_CP042912.1"/>
</dbReference>
<dbReference type="GO" id="GO:0046872">
    <property type="term" value="F:metal ion binding"/>
    <property type="evidence" value="ECO:0007669"/>
    <property type="project" value="UniProtKB-KW"/>
</dbReference>
<dbReference type="InterPro" id="IPR029058">
    <property type="entry name" value="AB_hydrolase_fold"/>
</dbReference>
<dbReference type="Proteomes" id="UP000322214">
    <property type="component" value="Chromosome"/>
</dbReference>
<evidence type="ECO:0000256" key="1">
    <source>
        <dbReference type="ARBA" id="ARBA00001913"/>
    </source>
</evidence>
<dbReference type="PANTHER" id="PTHR42693">
    <property type="entry name" value="ARYLSULFATASE FAMILY MEMBER"/>
    <property type="match status" value="1"/>
</dbReference>
<dbReference type="AlphaFoldDB" id="A0A5B9PJJ1"/>
<accession>A0A5B9PJJ1</accession>
<dbReference type="STRING" id="980251.GCA_001642875_01672"/>
<dbReference type="Gene3D" id="3.30.1120.10">
    <property type="match status" value="1"/>
</dbReference>
<organism evidence="8 9">
    <name type="scientific">Mariniblastus fucicola</name>
    <dbReference type="NCBI Taxonomy" id="980251"/>
    <lineage>
        <taxon>Bacteria</taxon>
        <taxon>Pseudomonadati</taxon>
        <taxon>Planctomycetota</taxon>
        <taxon>Planctomycetia</taxon>
        <taxon>Pirellulales</taxon>
        <taxon>Pirellulaceae</taxon>
        <taxon>Mariniblastus</taxon>
    </lineage>
</organism>
<keyword evidence="3" id="KW-0479">Metal-binding</keyword>
<proteinExistence type="inferred from homology"/>
<dbReference type="PROSITE" id="PS00149">
    <property type="entry name" value="SULFATASE_2"/>
    <property type="match status" value="1"/>
</dbReference>
<keyword evidence="5 8" id="KW-0378">Hydrolase</keyword>
<dbReference type="PROSITE" id="PS00523">
    <property type="entry name" value="SULFATASE_1"/>
    <property type="match status" value="1"/>
</dbReference>
<dbReference type="KEGG" id="mff:MFFC18_48050"/>
<evidence type="ECO:0000256" key="4">
    <source>
        <dbReference type="ARBA" id="ARBA00022729"/>
    </source>
</evidence>
<evidence type="ECO:0000256" key="2">
    <source>
        <dbReference type="ARBA" id="ARBA00008779"/>
    </source>
</evidence>
<dbReference type="GO" id="GO:0004065">
    <property type="term" value="F:arylsulfatase activity"/>
    <property type="evidence" value="ECO:0007669"/>
    <property type="project" value="UniProtKB-EC"/>
</dbReference>
<evidence type="ECO:0000256" key="5">
    <source>
        <dbReference type="ARBA" id="ARBA00022801"/>
    </source>
</evidence>
<dbReference type="InterPro" id="IPR000917">
    <property type="entry name" value="Sulfatase_N"/>
</dbReference>
<reference evidence="8 9" key="1">
    <citation type="submission" date="2019-08" db="EMBL/GenBank/DDBJ databases">
        <title>Deep-cultivation of Planctomycetes and their phenomic and genomic characterization uncovers novel biology.</title>
        <authorList>
            <person name="Wiegand S."/>
            <person name="Jogler M."/>
            <person name="Boedeker C."/>
            <person name="Pinto D."/>
            <person name="Vollmers J."/>
            <person name="Rivas-Marin E."/>
            <person name="Kohn T."/>
            <person name="Peeters S.H."/>
            <person name="Heuer A."/>
            <person name="Rast P."/>
            <person name="Oberbeckmann S."/>
            <person name="Bunk B."/>
            <person name="Jeske O."/>
            <person name="Meyerdierks A."/>
            <person name="Storesund J.E."/>
            <person name="Kallscheuer N."/>
            <person name="Luecker S."/>
            <person name="Lage O.M."/>
            <person name="Pohl T."/>
            <person name="Merkel B.J."/>
            <person name="Hornburger P."/>
            <person name="Mueller R.-W."/>
            <person name="Bruemmer F."/>
            <person name="Labrenz M."/>
            <person name="Spormann A.M."/>
            <person name="Op den Camp H."/>
            <person name="Overmann J."/>
            <person name="Amann R."/>
            <person name="Jetten M.S.M."/>
            <person name="Mascher T."/>
            <person name="Medema M.H."/>
            <person name="Devos D.P."/>
            <person name="Kaster A.-K."/>
            <person name="Ovreas L."/>
            <person name="Rohde M."/>
            <person name="Galperin M.Y."/>
            <person name="Jogler C."/>
        </authorList>
    </citation>
    <scope>NUCLEOTIDE SEQUENCE [LARGE SCALE GENOMIC DNA]</scope>
    <source>
        <strain evidence="8 9">FC18</strain>
    </source>
</reference>
<dbReference type="Gene3D" id="3.40.50.1820">
    <property type="entry name" value="alpha/beta hydrolase"/>
    <property type="match status" value="1"/>
</dbReference>
<dbReference type="PANTHER" id="PTHR42693:SF42">
    <property type="entry name" value="ARYLSULFATASE G"/>
    <property type="match status" value="1"/>
</dbReference>
<keyword evidence="9" id="KW-1185">Reference proteome</keyword>
<keyword evidence="6" id="KW-0106">Calcium</keyword>
<evidence type="ECO:0000313" key="9">
    <source>
        <dbReference type="Proteomes" id="UP000322214"/>
    </source>
</evidence>
<feature type="domain" description="Sulfatase N-terminal" evidence="7">
    <location>
        <begin position="38"/>
        <end position="367"/>
    </location>
</feature>
<comment type="similarity">
    <text evidence="2">Belongs to the sulfatase family.</text>
</comment>
<name>A0A5B9PJJ1_9BACT</name>
<evidence type="ECO:0000256" key="6">
    <source>
        <dbReference type="ARBA" id="ARBA00022837"/>
    </source>
</evidence>
<dbReference type="InterPro" id="IPR050738">
    <property type="entry name" value="Sulfatase"/>
</dbReference>
<evidence type="ECO:0000259" key="7">
    <source>
        <dbReference type="Pfam" id="PF00884"/>
    </source>
</evidence>
<evidence type="ECO:0000256" key="3">
    <source>
        <dbReference type="ARBA" id="ARBA00022723"/>
    </source>
</evidence>
<dbReference type="Gene3D" id="3.40.720.10">
    <property type="entry name" value="Alkaline Phosphatase, subunit A"/>
    <property type="match status" value="1"/>
</dbReference>
<dbReference type="Pfam" id="PF00884">
    <property type="entry name" value="Sulfatase"/>
    <property type="match status" value="1"/>
</dbReference>
<dbReference type="EC" id="3.1.6.1" evidence="8"/>
<dbReference type="InterPro" id="IPR017850">
    <property type="entry name" value="Alkaline_phosphatase_core_sf"/>
</dbReference>
<evidence type="ECO:0000313" key="8">
    <source>
        <dbReference type="EMBL" id="QEG24882.1"/>
    </source>
</evidence>